<proteinExistence type="predicted"/>
<organism evidence="1 2">
    <name type="scientific">Peronosclerospora sorghi</name>
    <dbReference type="NCBI Taxonomy" id="230839"/>
    <lineage>
        <taxon>Eukaryota</taxon>
        <taxon>Sar</taxon>
        <taxon>Stramenopiles</taxon>
        <taxon>Oomycota</taxon>
        <taxon>Peronosporomycetes</taxon>
        <taxon>Peronosporales</taxon>
        <taxon>Peronosporaceae</taxon>
        <taxon>Peronosclerospora</taxon>
    </lineage>
</organism>
<dbReference type="EMBL" id="CM047583">
    <property type="protein sequence ID" value="KAI9912839.1"/>
    <property type="molecule type" value="Genomic_DNA"/>
</dbReference>
<protein>
    <submittedName>
        <fullName evidence="1">Uncharacterized protein</fullName>
    </submittedName>
</protein>
<dbReference type="Proteomes" id="UP001163321">
    <property type="component" value="Chromosome 4"/>
</dbReference>
<keyword evidence="2" id="KW-1185">Reference proteome</keyword>
<evidence type="ECO:0000313" key="2">
    <source>
        <dbReference type="Proteomes" id="UP001163321"/>
    </source>
</evidence>
<evidence type="ECO:0000313" key="1">
    <source>
        <dbReference type="EMBL" id="KAI9912839.1"/>
    </source>
</evidence>
<name>A0ACC0W254_9STRA</name>
<sequence>MASPCFQLEATRGPHEGLMHCHCSTFDAPSVLAESLSIGRKKRCWLQLPKDLEVSSVHAEFRSVTDQDNATTLVICDTRSTNGTKLNGKLLLAQQAYPLSDGDLIAVGRTRLRFMKVEHGLQCEKKDKERTAQTAPSSILTSCLPSLPVVKRTAEPIVIVLDDESGAETSDDVSAGNMKQTLADQPDHEPALDTEKVTNPMKNVVIIGTDNSTDGDDVEKIVAQLSPKSVKNKLAEKIDNDPVDIEDMLPKPVTSESTDESKKEEKDLEVGRTPLMVNSSAAITEVVEECEATCTKCNEAIGQLDVLRQQEHFNECIGGRVATVQTKASKPKTRKRGNAGSGVPRAKKCPRKPMSDQHVNDSLASVTKTRRPRKGKKADSGEDIVLALALNDMSKMDPEQQTDLQLAAAKQKLEQLDEQMAKLTKQRGNLVKKLNRLEKAKEKLRKSQVLLPAKARELLDFKAALDAVFPSDREAFPKGRRSVKEQTDDTSVIARYAPSTRKTSVSPTDDEAKVAAVAAISMWSRASQQMFGLPSESLLYRNSILQSFEDPEDGGSGCIIKRDDGQAEKEGKDPTVACELSNETCGVASAPSDCTVEEKPCDPDVPDYVKRVFPNWARDLAFLKDQSPDAIEVALKVMNDAQSNLVAVTSCTEGEQPQEQIDAAWNREDQRRACDFMGHVMMRLITEKR</sequence>
<comment type="caution">
    <text evidence="1">The sequence shown here is derived from an EMBL/GenBank/DDBJ whole genome shotgun (WGS) entry which is preliminary data.</text>
</comment>
<reference evidence="1 2" key="1">
    <citation type="journal article" date="2022" name="bioRxiv">
        <title>The genome of the oomycete Peronosclerospora sorghi, a cosmopolitan pathogen of maize and sorghum, is inflated with dispersed pseudogenes.</title>
        <authorList>
            <person name="Fletcher K."/>
            <person name="Martin F."/>
            <person name="Isakeit T."/>
            <person name="Cavanaugh K."/>
            <person name="Magill C."/>
            <person name="Michelmore R."/>
        </authorList>
    </citation>
    <scope>NUCLEOTIDE SEQUENCE [LARGE SCALE GENOMIC DNA]</scope>
    <source>
        <strain evidence="1">P6</strain>
    </source>
</reference>
<accession>A0ACC0W254</accession>
<gene>
    <name evidence="1" type="ORF">PsorP6_006090</name>
</gene>